<evidence type="ECO:0000313" key="2">
    <source>
        <dbReference type="Proteomes" id="UP000008909"/>
    </source>
</evidence>
<protein>
    <submittedName>
        <fullName evidence="1">Uncharacterized protein</fullName>
    </submittedName>
</protein>
<sequence>MVSGMDLYTGLVQLSFDMYGQVVMTQSTASACTWVSAHDLLLRLLAGRDSQYQMSHPCVSQFLDTFPVDGYLEVIRRQSQNDALAGYSTDTIGSYDLNALMAINAEKTKFRIYLINKRYEIMGRGQIQLAGKRSQQRAYVVWQCQAHIDFHPASNFSVQTTRWAAQPHLRHIYQALSPVRKLSTVLHQIVDARNTEPALCRSLEDHTNSRHRGPKHFQRVQSDTLVSTRSLRFTNAANCVFQQAWTM</sequence>
<proteinExistence type="predicted"/>
<reference evidence="1" key="1">
    <citation type="journal article" date="2011" name="Genome Biol.">
        <title>The draft genome of the carcinogenic human liver fluke Clonorchis sinensis.</title>
        <authorList>
            <person name="Wang X."/>
            <person name="Chen W."/>
            <person name="Huang Y."/>
            <person name="Sun J."/>
            <person name="Men J."/>
            <person name="Liu H."/>
            <person name="Luo F."/>
            <person name="Guo L."/>
            <person name="Lv X."/>
            <person name="Deng C."/>
            <person name="Zhou C."/>
            <person name="Fan Y."/>
            <person name="Li X."/>
            <person name="Huang L."/>
            <person name="Hu Y."/>
            <person name="Liang C."/>
            <person name="Hu X."/>
            <person name="Xu J."/>
            <person name="Yu X."/>
        </authorList>
    </citation>
    <scope>NUCLEOTIDE SEQUENCE [LARGE SCALE GENOMIC DNA]</scope>
    <source>
        <strain evidence="1">Henan</strain>
    </source>
</reference>
<dbReference type="EMBL" id="DF144109">
    <property type="protein sequence ID" value="GAA55899.1"/>
    <property type="molecule type" value="Genomic_DNA"/>
</dbReference>
<keyword evidence="2" id="KW-1185">Reference proteome</keyword>
<organism evidence="1 2">
    <name type="scientific">Clonorchis sinensis</name>
    <name type="common">Chinese liver fluke</name>
    <dbReference type="NCBI Taxonomy" id="79923"/>
    <lineage>
        <taxon>Eukaryota</taxon>
        <taxon>Metazoa</taxon>
        <taxon>Spiralia</taxon>
        <taxon>Lophotrochozoa</taxon>
        <taxon>Platyhelminthes</taxon>
        <taxon>Trematoda</taxon>
        <taxon>Digenea</taxon>
        <taxon>Opisthorchiida</taxon>
        <taxon>Opisthorchiata</taxon>
        <taxon>Opisthorchiidae</taxon>
        <taxon>Clonorchis</taxon>
    </lineage>
</organism>
<accession>G7YSG9</accession>
<name>G7YSG9_CLOSI</name>
<reference key="2">
    <citation type="submission" date="2011-10" db="EMBL/GenBank/DDBJ databases">
        <title>The genome and transcriptome sequence of Clonorchis sinensis provide insights into the carcinogenic liver fluke.</title>
        <authorList>
            <person name="Wang X."/>
            <person name="Huang Y."/>
            <person name="Chen W."/>
            <person name="Liu H."/>
            <person name="Guo L."/>
            <person name="Chen Y."/>
            <person name="Luo F."/>
            <person name="Zhou W."/>
            <person name="Sun J."/>
            <person name="Mao Q."/>
            <person name="Liang P."/>
            <person name="Zhou C."/>
            <person name="Tian Y."/>
            <person name="Men J."/>
            <person name="Lv X."/>
            <person name="Huang L."/>
            <person name="Zhou J."/>
            <person name="Hu Y."/>
            <person name="Li R."/>
            <person name="Zhang F."/>
            <person name="Lei H."/>
            <person name="Li X."/>
            <person name="Hu X."/>
            <person name="Liang C."/>
            <person name="Xu J."/>
            <person name="Wu Z."/>
            <person name="Yu X."/>
        </authorList>
    </citation>
    <scope>NUCLEOTIDE SEQUENCE</scope>
    <source>
        <strain>Henan</strain>
    </source>
</reference>
<dbReference type="Proteomes" id="UP000008909">
    <property type="component" value="Unassembled WGS sequence"/>
</dbReference>
<evidence type="ECO:0000313" key="1">
    <source>
        <dbReference type="EMBL" id="GAA55899.1"/>
    </source>
</evidence>
<dbReference type="AlphaFoldDB" id="G7YSG9"/>
<gene>
    <name evidence="1" type="ORF">CLF_109320</name>
</gene>